<dbReference type="Gene3D" id="2.60.40.10">
    <property type="entry name" value="Immunoglobulins"/>
    <property type="match status" value="1"/>
</dbReference>
<evidence type="ECO:0000313" key="2">
    <source>
        <dbReference type="EMBL" id="MPN57385.1"/>
    </source>
</evidence>
<proteinExistence type="predicted"/>
<gene>
    <name evidence="2" type="ORF">SDC9_205079</name>
</gene>
<name>A0A645J116_9ZZZZ</name>
<keyword evidence="1" id="KW-0472">Membrane</keyword>
<feature type="transmembrane region" description="Helical" evidence="1">
    <location>
        <begin position="131"/>
        <end position="151"/>
    </location>
</feature>
<dbReference type="EMBL" id="VSSQ01128846">
    <property type="protein sequence ID" value="MPN57385.1"/>
    <property type="molecule type" value="Genomic_DNA"/>
</dbReference>
<protein>
    <recommendedName>
        <fullName evidence="3">CARDB domain-containing protein</fullName>
    </recommendedName>
</protein>
<keyword evidence="1" id="KW-1133">Transmembrane helix</keyword>
<evidence type="ECO:0008006" key="3">
    <source>
        <dbReference type="Google" id="ProtNLM"/>
    </source>
</evidence>
<reference evidence="2" key="1">
    <citation type="submission" date="2019-08" db="EMBL/GenBank/DDBJ databases">
        <authorList>
            <person name="Kucharzyk K."/>
            <person name="Murdoch R.W."/>
            <person name="Higgins S."/>
            <person name="Loffler F."/>
        </authorList>
    </citation>
    <scope>NUCLEOTIDE SEQUENCE</scope>
</reference>
<dbReference type="AlphaFoldDB" id="A0A645J116"/>
<dbReference type="InterPro" id="IPR013783">
    <property type="entry name" value="Ig-like_fold"/>
</dbReference>
<organism evidence="2">
    <name type="scientific">bioreactor metagenome</name>
    <dbReference type="NCBI Taxonomy" id="1076179"/>
    <lineage>
        <taxon>unclassified sequences</taxon>
        <taxon>metagenomes</taxon>
        <taxon>ecological metagenomes</taxon>
    </lineage>
</organism>
<evidence type="ECO:0000256" key="1">
    <source>
        <dbReference type="SAM" id="Phobius"/>
    </source>
</evidence>
<accession>A0A645J116</accession>
<comment type="caution">
    <text evidence="2">The sequence shown here is derived from an EMBL/GenBank/DDBJ whole genome shotgun (WGS) entry which is preliminary data.</text>
</comment>
<sequence length="165" mass="18277">MKAPSTAGDYRYHVKFFSAEDNTVLVSEVKVPIKVVDPIILKATLKNTGAVSVTANVFFVVDGQRMEGSDTKVTIPAGESKDVTYNFVVNNFSGTHSFYIGSDDTGMIGQIEGLGSSNSVSFHAQDTNYDWLNYLMLIIVIVLILVLIYVYRKPIRNYGKPKGRR</sequence>
<keyword evidence="1" id="KW-0812">Transmembrane</keyword>